<evidence type="ECO:0000313" key="2">
    <source>
        <dbReference type="Proteomes" id="UP000008061"/>
    </source>
</evidence>
<evidence type="ECO:0000313" key="1">
    <source>
        <dbReference type="EMBL" id="AFU63120.1"/>
    </source>
</evidence>
<organism evidence="1 2">
    <name type="scientific">Lactobacillus phage ATCC 8014-B2</name>
    <dbReference type="NCBI Taxonomy" id="1225795"/>
    <lineage>
        <taxon>Viruses</taxon>
        <taxon>Duplodnaviria</taxon>
        <taxon>Heunggongvirae</taxon>
        <taxon>Uroviricota</taxon>
        <taxon>Caudoviricetes</taxon>
        <taxon>Tybeckvirinae</taxon>
        <taxon>Douglaswolinvirus</taxon>
        <taxon>Douglaswolinvirus B2</taxon>
    </lineage>
</organism>
<sequence>MKKTYRQKGTVIAEQFDGSKEMCDKYWIYKKAKGFSVHAKNPYGRDLNVREDDEFYLTSVNGNQKINIGDWIVKDKELPILPRRVITDYDFNSSYEEEK</sequence>
<gene>
    <name evidence="1" type="ORF">8014-B2_0053</name>
</gene>
<name>K4I4D5_9CAUD</name>
<protein>
    <submittedName>
        <fullName evidence="1">Uncharacterized protein</fullName>
    </submittedName>
</protein>
<dbReference type="EMBL" id="JX486088">
    <property type="protein sequence ID" value="AFU63120.1"/>
    <property type="molecule type" value="Genomic_DNA"/>
</dbReference>
<accession>K4I4D5</accession>
<keyword evidence="2" id="KW-1185">Reference proteome</keyword>
<reference evidence="1 2" key="1">
    <citation type="journal article" date="2012" name="Appl. Environ. Microbiol.">
        <title>Characterization of Two Virulent Phages of Lactobacillus plantarum.</title>
        <authorList>
            <person name="Briggiler Marco M."/>
            <person name="Garneau J.E."/>
            <person name="Tremblay D."/>
            <person name="Quiberoni A."/>
            <person name="Moineau S."/>
        </authorList>
    </citation>
    <scope>NUCLEOTIDE SEQUENCE [LARGE SCALE GENOMIC DNA]</scope>
</reference>
<proteinExistence type="predicted"/>
<dbReference type="Proteomes" id="UP000008061">
    <property type="component" value="Segment"/>
</dbReference>